<dbReference type="RefSeq" id="WP_157421284.1">
    <property type="nucleotide sequence ID" value="NZ_CP014859.1"/>
</dbReference>
<reference evidence="2" key="1">
    <citation type="submission" date="2016-03" db="EMBL/GenBank/DDBJ databases">
        <title>Complete genome sequence of the type strain Actinoalloteichus hymeniacidonis DSM 45092.</title>
        <authorList>
            <person name="Schaffert L."/>
            <person name="Albersmeier A."/>
            <person name="Winkler A."/>
            <person name="Kalinowski J."/>
            <person name="Zotchev S."/>
            <person name="Ruckert C."/>
        </authorList>
    </citation>
    <scope>NUCLEOTIDE SEQUENCE [LARGE SCALE GENOMIC DNA]</scope>
    <source>
        <strain evidence="2">HPA177(T) (DSM 45092(T))</strain>
    </source>
</reference>
<sequence length="212" mass="21598">MSRQGVTNRKYGRVRAAVATLGVLTVLGMLLPGAAQAGAAEVRAAGIVAAAPAQPAEAPSMDEQCAVGDIESSIGPAVVDSATGEGRAQLVISARWAAVRCAVGAYPDRVAFTDAEGTALRTSVTRLDSAGNVVGDAAEGETEPMTLDVEHSLAIELRWHGADIGSAQGSPAVRPAFLHLWLPGLEGPVGGRWEHGPVYNTGVIEVGPVGMA</sequence>
<gene>
    <name evidence="1" type="ORF">TL08_24380</name>
</gene>
<protein>
    <recommendedName>
        <fullName evidence="3">DUF4232 family protein</fullName>
    </recommendedName>
</protein>
<dbReference type="EMBL" id="CP014859">
    <property type="protein sequence ID" value="AOS65654.1"/>
    <property type="molecule type" value="Genomic_DNA"/>
</dbReference>
<dbReference type="Proteomes" id="UP000095210">
    <property type="component" value="Chromosome"/>
</dbReference>
<dbReference type="KEGG" id="ahm:TL08_24380"/>
<keyword evidence="2" id="KW-1185">Reference proteome</keyword>
<evidence type="ECO:0008006" key="3">
    <source>
        <dbReference type="Google" id="ProtNLM"/>
    </source>
</evidence>
<dbReference type="AlphaFoldDB" id="A0AAC9N0J2"/>
<evidence type="ECO:0000313" key="1">
    <source>
        <dbReference type="EMBL" id="AOS65654.1"/>
    </source>
</evidence>
<organism evidence="1 2">
    <name type="scientific">Actinoalloteichus hymeniacidonis</name>
    <dbReference type="NCBI Taxonomy" id="340345"/>
    <lineage>
        <taxon>Bacteria</taxon>
        <taxon>Bacillati</taxon>
        <taxon>Actinomycetota</taxon>
        <taxon>Actinomycetes</taxon>
        <taxon>Pseudonocardiales</taxon>
        <taxon>Pseudonocardiaceae</taxon>
        <taxon>Actinoalloteichus</taxon>
    </lineage>
</organism>
<proteinExistence type="predicted"/>
<name>A0AAC9N0J2_9PSEU</name>
<evidence type="ECO:0000313" key="2">
    <source>
        <dbReference type="Proteomes" id="UP000095210"/>
    </source>
</evidence>
<accession>A0AAC9N0J2</accession>